<keyword evidence="5 10" id="KW-0808">Transferase</keyword>
<dbReference type="InterPro" id="IPR001001">
    <property type="entry name" value="DNA_polIII_beta"/>
</dbReference>
<keyword evidence="15" id="KW-1185">Reference proteome</keyword>
<dbReference type="AlphaFoldDB" id="A0A5C5XLU1"/>
<feature type="domain" description="DNA polymerase III beta sliding clamp N-terminal" evidence="11">
    <location>
        <begin position="1"/>
        <end position="117"/>
    </location>
</feature>
<protein>
    <recommendedName>
        <fullName evidence="3 10">Beta sliding clamp</fullName>
    </recommendedName>
</protein>
<dbReference type="GO" id="GO:0008408">
    <property type="term" value="F:3'-5' exonuclease activity"/>
    <property type="evidence" value="ECO:0007669"/>
    <property type="project" value="InterPro"/>
</dbReference>
<comment type="function">
    <text evidence="10">Confers DNA tethering and processivity to DNA polymerases and other proteins. Acts as a clamp, forming a ring around DNA (a reaction catalyzed by the clamp-loading complex) which diffuses in an ATP-independent manner freely and bidirectionally along dsDNA. Initially characterized for its ability to contact the catalytic subunit of DNA polymerase III (Pol III), a complex, multichain enzyme responsible for most of the replicative synthesis in bacteria; Pol III exhibits 3'-5' exonuclease proofreading activity. The beta chain is required for initiation of replication as well as for processivity of DNA replication.</text>
</comment>
<evidence type="ECO:0000256" key="5">
    <source>
        <dbReference type="ARBA" id="ARBA00022679"/>
    </source>
</evidence>
<dbReference type="OrthoDB" id="8421503at2"/>
<comment type="subunit">
    <text evidence="10">Forms a ring-shaped head-to-tail homodimer around DNA.</text>
</comment>
<feature type="domain" description="DNA polymerase III beta sliding clamp C-terminal" evidence="13">
    <location>
        <begin position="248"/>
        <end position="365"/>
    </location>
</feature>
<dbReference type="Gene3D" id="3.70.10.10">
    <property type="match status" value="1"/>
</dbReference>
<keyword evidence="8 10" id="KW-0239">DNA-directed DNA polymerase</keyword>
<dbReference type="GO" id="GO:0003677">
    <property type="term" value="F:DNA binding"/>
    <property type="evidence" value="ECO:0007669"/>
    <property type="project" value="UniProtKB-UniRule"/>
</dbReference>
<dbReference type="EMBL" id="SJPG01000001">
    <property type="protein sequence ID" value="TWT63363.1"/>
    <property type="molecule type" value="Genomic_DNA"/>
</dbReference>
<dbReference type="CDD" id="cd00140">
    <property type="entry name" value="beta_clamp"/>
    <property type="match status" value="1"/>
</dbReference>
<proteinExistence type="inferred from homology"/>
<evidence type="ECO:0000256" key="4">
    <source>
        <dbReference type="ARBA" id="ARBA00022490"/>
    </source>
</evidence>
<keyword evidence="6 10" id="KW-0548">Nucleotidyltransferase</keyword>
<dbReference type="RefSeq" id="WP_146505125.1">
    <property type="nucleotide sequence ID" value="NZ_SJPG01000001.1"/>
</dbReference>
<gene>
    <name evidence="14" type="primary">dnaN</name>
    <name evidence="14" type="ORF">Pan54_41160</name>
</gene>
<evidence type="ECO:0000256" key="10">
    <source>
        <dbReference type="PIRNR" id="PIRNR000804"/>
    </source>
</evidence>
<evidence type="ECO:0000256" key="1">
    <source>
        <dbReference type="ARBA" id="ARBA00004496"/>
    </source>
</evidence>
<dbReference type="Pfam" id="PF02768">
    <property type="entry name" value="DNA_pol3_beta_3"/>
    <property type="match status" value="1"/>
</dbReference>
<name>A0A5C5XLU1_9PLAN</name>
<dbReference type="SMART" id="SM00480">
    <property type="entry name" value="POL3Bc"/>
    <property type="match status" value="1"/>
</dbReference>
<comment type="subcellular location">
    <subcellularLocation>
        <location evidence="1 10">Cytoplasm</location>
    </subcellularLocation>
</comment>
<reference evidence="14 15" key="1">
    <citation type="submission" date="2019-02" db="EMBL/GenBank/DDBJ databases">
        <title>Deep-cultivation of Planctomycetes and their phenomic and genomic characterization uncovers novel biology.</title>
        <authorList>
            <person name="Wiegand S."/>
            <person name="Jogler M."/>
            <person name="Boedeker C."/>
            <person name="Pinto D."/>
            <person name="Vollmers J."/>
            <person name="Rivas-Marin E."/>
            <person name="Kohn T."/>
            <person name="Peeters S.H."/>
            <person name="Heuer A."/>
            <person name="Rast P."/>
            <person name="Oberbeckmann S."/>
            <person name="Bunk B."/>
            <person name="Jeske O."/>
            <person name="Meyerdierks A."/>
            <person name="Storesund J.E."/>
            <person name="Kallscheuer N."/>
            <person name="Luecker S."/>
            <person name="Lage O.M."/>
            <person name="Pohl T."/>
            <person name="Merkel B.J."/>
            <person name="Hornburger P."/>
            <person name="Mueller R.-W."/>
            <person name="Bruemmer F."/>
            <person name="Labrenz M."/>
            <person name="Spormann A.M."/>
            <person name="Op Den Camp H."/>
            <person name="Overmann J."/>
            <person name="Amann R."/>
            <person name="Jetten M.S.M."/>
            <person name="Mascher T."/>
            <person name="Medema M.H."/>
            <person name="Devos D.P."/>
            <person name="Kaster A.-K."/>
            <person name="Ovreas L."/>
            <person name="Rohde M."/>
            <person name="Galperin M.Y."/>
            <person name="Jogler C."/>
        </authorList>
    </citation>
    <scope>NUCLEOTIDE SEQUENCE [LARGE SCALE GENOMIC DNA]</scope>
    <source>
        <strain evidence="14 15">Pan54</strain>
    </source>
</reference>
<dbReference type="PANTHER" id="PTHR30478:SF0">
    <property type="entry name" value="BETA SLIDING CLAMP"/>
    <property type="match status" value="1"/>
</dbReference>
<accession>A0A5C5XLU1</accession>
<dbReference type="InterPro" id="IPR022637">
    <property type="entry name" value="DNA_polIII_beta_cen"/>
</dbReference>
<dbReference type="GO" id="GO:0006271">
    <property type="term" value="P:DNA strand elongation involved in DNA replication"/>
    <property type="evidence" value="ECO:0007669"/>
    <property type="project" value="TreeGrafter"/>
</dbReference>
<keyword evidence="7 10" id="KW-0235">DNA replication</keyword>
<dbReference type="Proteomes" id="UP000316095">
    <property type="component" value="Unassembled WGS sequence"/>
</dbReference>
<dbReference type="Pfam" id="PF02767">
    <property type="entry name" value="DNA_pol3_beta_2"/>
    <property type="match status" value="1"/>
</dbReference>
<dbReference type="InterPro" id="IPR022634">
    <property type="entry name" value="DNA_polIII_beta_N"/>
</dbReference>
<evidence type="ECO:0000256" key="3">
    <source>
        <dbReference type="ARBA" id="ARBA00021035"/>
    </source>
</evidence>
<dbReference type="InterPro" id="IPR022635">
    <property type="entry name" value="DNA_polIII_beta_C"/>
</dbReference>
<evidence type="ECO:0000256" key="9">
    <source>
        <dbReference type="ARBA" id="ARBA00023125"/>
    </source>
</evidence>
<feature type="domain" description="DNA polymerase III beta sliding clamp central" evidence="12">
    <location>
        <begin position="133"/>
        <end position="245"/>
    </location>
</feature>
<organism evidence="14 15">
    <name type="scientific">Rubinisphaera italica</name>
    <dbReference type="NCBI Taxonomy" id="2527969"/>
    <lineage>
        <taxon>Bacteria</taxon>
        <taxon>Pseudomonadati</taxon>
        <taxon>Planctomycetota</taxon>
        <taxon>Planctomycetia</taxon>
        <taxon>Planctomycetales</taxon>
        <taxon>Planctomycetaceae</taxon>
        <taxon>Rubinisphaera</taxon>
    </lineage>
</organism>
<evidence type="ECO:0000256" key="2">
    <source>
        <dbReference type="ARBA" id="ARBA00010752"/>
    </source>
</evidence>
<evidence type="ECO:0000259" key="12">
    <source>
        <dbReference type="Pfam" id="PF02767"/>
    </source>
</evidence>
<evidence type="ECO:0000256" key="6">
    <source>
        <dbReference type="ARBA" id="ARBA00022695"/>
    </source>
</evidence>
<evidence type="ECO:0000313" key="14">
    <source>
        <dbReference type="EMBL" id="TWT63363.1"/>
    </source>
</evidence>
<keyword evidence="4 10" id="KW-0963">Cytoplasm</keyword>
<evidence type="ECO:0000259" key="13">
    <source>
        <dbReference type="Pfam" id="PF02768"/>
    </source>
</evidence>
<comment type="similarity">
    <text evidence="2 10">Belongs to the beta sliding clamp family.</text>
</comment>
<dbReference type="InterPro" id="IPR046938">
    <property type="entry name" value="DNA_clamp_sf"/>
</dbReference>
<evidence type="ECO:0000313" key="15">
    <source>
        <dbReference type="Proteomes" id="UP000316095"/>
    </source>
</evidence>
<evidence type="ECO:0000256" key="8">
    <source>
        <dbReference type="ARBA" id="ARBA00022932"/>
    </source>
</evidence>
<dbReference type="NCBIfam" id="TIGR00663">
    <property type="entry name" value="dnan"/>
    <property type="match status" value="1"/>
</dbReference>
<evidence type="ECO:0000256" key="7">
    <source>
        <dbReference type="ARBA" id="ARBA00022705"/>
    </source>
</evidence>
<dbReference type="PANTHER" id="PTHR30478">
    <property type="entry name" value="DNA POLYMERASE III SUBUNIT BETA"/>
    <property type="match status" value="1"/>
</dbReference>
<dbReference type="Gene3D" id="3.10.150.10">
    <property type="entry name" value="DNA Polymerase III, subunit A, domain 2"/>
    <property type="match status" value="1"/>
</dbReference>
<comment type="caution">
    <text evidence="14">The sequence shown here is derived from an EMBL/GenBank/DDBJ whole genome shotgun (WGS) entry which is preliminary data.</text>
</comment>
<dbReference type="GO" id="GO:0003887">
    <property type="term" value="F:DNA-directed DNA polymerase activity"/>
    <property type="evidence" value="ECO:0007669"/>
    <property type="project" value="UniProtKB-UniRule"/>
</dbReference>
<evidence type="ECO:0000259" key="11">
    <source>
        <dbReference type="Pfam" id="PF00712"/>
    </source>
</evidence>
<sequence length="369" mass="40516">MQLKFKRDVLASALQTVAGVVPSRTPKDILKNTKLVVETGSAVLMGTDTEIGMRYQIPEVETESTGEVLLPTARLTQILREVMSEEVILDVSEEMLEIHAGQSEFRLPVEDPREFPDVAPFNAENCYAISGLALRQAIKRVAFAADDESTRYALGGIFMELSPTQIVLAATDSRRLAVMHSMSGVQGDVSETKSVVLPRKAMTLLERSIEGDDSEILIAPGDNDVVIRSGGCMIYTRLVEGRFPNFRDVLPSETPVNIDLVSGPFHNLVRQSQIVTSDESRGVDFVFSSGLVTLKSQAADIGQSKVELPIDYDGEELAIMFDPRFVAEFLRVLEPETTVNLGLIGGEDPAVFRCGEEYKYVIMPLARDA</sequence>
<dbReference type="Pfam" id="PF00712">
    <property type="entry name" value="DNA_pol3_beta"/>
    <property type="match status" value="1"/>
</dbReference>
<dbReference type="PIRSF" id="PIRSF000804">
    <property type="entry name" value="DNA_pol_III_b"/>
    <property type="match status" value="1"/>
</dbReference>
<keyword evidence="9" id="KW-0238">DNA-binding</keyword>
<dbReference type="GO" id="GO:0005737">
    <property type="term" value="C:cytoplasm"/>
    <property type="evidence" value="ECO:0007669"/>
    <property type="project" value="UniProtKB-SubCell"/>
</dbReference>
<dbReference type="GO" id="GO:0009360">
    <property type="term" value="C:DNA polymerase III complex"/>
    <property type="evidence" value="ECO:0007669"/>
    <property type="project" value="InterPro"/>
</dbReference>
<dbReference type="SUPFAM" id="SSF55979">
    <property type="entry name" value="DNA clamp"/>
    <property type="match status" value="3"/>
</dbReference>